<keyword evidence="6 9" id="KW-1133">Transmembrane helix</keyword>
<evidence type="ECO:0000256" key="6">
    <source>
        <dbReference type="ARBA" id="ARBA00022989"/>
    </source>
</evidence>
<reference evidence="10 11" key="1">
    <citation type="submission" date="2020-04" db="EMBL/GenBank/DDBJ databases">
        <title>Molecular characterization of pseudomonads from Agaricus bisporus reveal novel blotch 2 pathogens in Western Europe.</title>
        <authorList>
            <person name="Taparia T."/>
            <person name="Krijger M."/>
            <person name="Haynes E."/>
            <person name="Elpinstone J.G."/>
            <person name="Noble R."/>
            <person name="Van Der Wolf J."/>
        </authorList>
    </citation>
    <scope>NUCLEOTIDE SEQUENCE [LARGE SCALE GENOMIC DNA]</scope>
    <source>
        <strain evidence="10 11">G9001</strain>
    </source>
</reference>
<feature type="transmembrane region" description="Helical" evidence="9">
    <location>
        <begin position="494"/>
        <end position="520"/>
    </location>
</feature>
<feature type="transmembrane region" description="Helical" evidence="9">
    <location>
        <begin position="394"/>
        <end position="413"/>
    </location>
</feature>
<comment type="caution">
    <text evidence="10">The sequence shown here is derived from an EMBL/GenBank/DDBJ whole genome shotgun (WGS) entry which is preliminary data.</text>
</comment>
<protein>
    <recommendedName>
        <fullName evidence="9">Potassium-transporting ATPase potassium-binding subunit</fullName>
    </recommendedName>
    <alternativeName>
        <fullName evidence="9">ATP phosphohydrolase [potassium-transporting] A chain</fullName>
    </alternativeName>
    <alternativeName>
        <fullName evidence="9">Potassium-binding and translocating subunit A</fullName>
    </alternativeName>
    <alternativeName>
        <fullName evidence="9">Potassium-translocating ATPase A chain</fullName>
    </alternativeName>
</protein>
<evidence type="ECO:0000256" key="9">
    <source>
        <dbReference type="HAMAP-Rule" id="MF_00275"/>
    </source>
</evidence>
<dbReference type="EMBL" id="JACAQA010000002">
    <property type="protein sequence ID" value="NWB83507.1"/>
    <property type="molecule type" value="Genomic_DNA"/>
</dbReference>
<dbReference type="PANTHER" id="PTHR30607:SF2">
    <property type="entry name" value="POTASSIUM-TRANSPORTING ATPASE POTASSIUM-BINDING SUBUNIT"/>
    <property type="match status" value="1"/>
</dbReference>
<feature type="transmembrane region" description="Helical" evidence="9">
    <location>
        <begin position="467"/>
        <end position="487"/>
    </location>
</feature>
<evidence type="ECO:0000256" key="7">
    <source>
        <dbReference type="ARBA" id="ARBA00023065"/>
    </source>
</evidence>
<dbReference type="PANTHER" id="PTHR30607">
    <property type="entry name" value="POTASSIUM-TRANSPORTING ATPASE A CHAIN"/>
    <property type="match status" value="1"/>
</dbReference>
<dbReference type="Proteomes" id="UP000522864">
    <property type="component" value="Unassembled WGS sequence"/>
</dbReference>
<feature type="transmembrane region" description="Helical" evidence="9">
    <location>
        <begin position="182"/>
        <end position="199"/>
    </location>
</feature>
<evidence type="ECO:0000256" key="3">
    <source>
        <dbReference type="ARBA" id="ARBA00022538"/>
    </source>
</evidence>
<keyword evidence="7 9" id="KW-0406">Ion transport</keyword>
<evidence type="ECO:0000256" key="2">
    <source>
        <dbReference type="ARBA" id="ARBA00022475"/>
    </source>
</evidence>
<dbReference type="InterPro" id="IPR004623">
    <property type="entry name" value="KdpA"/>
</dbReference>
<comment type="similarity">
    <text evidence="9">Belongs to the KdpA family.</text>
</comment>
<feature type="transmembrane region" description="Helical" evidence="9">
    <location>
        <begin position="137"/>
        <end position="161"/>
    </location>
</feature>
<evidence type="ECO:0000313" key="11">
    <source>
        <dbReference type="Proteomes" id="UP000522864"/>
    </source>
</evidence>
<keyword evidence="2 9" id="KW-1003">Cell membrane</keyword>
<comment type="subcellular location">
    <subcellularLocation>
        <location evidence="9">Cell membrane</location>
        <topology evidence="9">Multi-pass membrane protein</topology>
    </subcellularLocation>
</comment>
<keyword evidence="3 9" id="KW-0633">Potassium transport</keyword>
<dbReference type="PIRSF" id="PIRSF001294">
    <property type="entry name" value="K_ATPaseA"/>
    <property type="match status" value="1"/>
</dbReference>
<dbReference type="GO" id="GO:0005886">
    <property type="term" value="C:plasma membrane"/>
    <property type="evidence" value="ECO:0007669"/>
    <property type="project" value="UniProtKB-SubCell"/>
</dbReference>
<keyword evidence="8 9" id="KW-0472">Membrane</keyword>
<feature type="transmembrane region" description="Helical" evidence="9">
    <location>
        <begin position="258"/>
        <end position="279"/>
    </location>
</feature>
<keyword evidence="5 9" id="KW-0630">Potassium</keyword>
<organism evidence="10 11">
    <name type="scientific">Pseudomonas gingeri</name>
    <dbReference type="NCBI Taxonomy" id="117681"/>
    <lineage>
        <taxon>Bacteria</taxon>
        <taxon>Pseudomonadati</taxon>
        <taxon>Pseudomonadota</taxon>
        <taxon>Gammaproteobacteria</taxon>
        <taxon>Pseudomonadales</taxon>
        <taxon>Pseudomonadaceae</taxon>
        <taxon>Pseudomonas</taxon>
    </lineage>
</organism>
<evidence type="ECO:0000256" key="5">
    <source>
        <dbReference type="ARBA" id="ARBA00022958"/>
    </source>
</evidence>
<keyword evidence="1 9" id="KW-0813">Transport</keyword>
<evidence type="ECO:0000313" key="10">
    <source>
        <dbReference type="EMBL" id="NWB83507.1"/>
    </source>
</evidence>
<feature type="transmembrane region" description="Helical" evidence="9">
    <location>
        <begin position="71"/>
        <end position="91"/>
    </location>
</feature>
<name>A0A7Y8BQB6_9PSED</name>
<evidence type="ECO:0000256" key="4">
    <source>
        <dbReference type="ARBA" id="ARBA00022692"/>
    </source>
</evidence>
<evidence type="ECO:0000256" key="1">
    <source>
        <dbReference type="ARBA" id="ARBA00022448"/>
    </source>
</evidence>
<dbReference type="Pfam" id="PF03814">
    <property type="entry name" value="KdpA"/>
    <property type="match status" value="1"/>
</dbReference>
<proteinExistence type="inferred from homology"/>
<dbReference type="GO" id="GO:0008556">
    <property type="term" value="F:P-type potassium transmembrane transporter activity"/>
    <property type="evidence" value="ECO:0007669"/>
    <property type="project" value="InterPro"/>
</dbReference>
<feature type="transmembrane region" description="Helical" evidence="9">
    <location>
        <begin position="540"/>
        <end position="568"/>
    </location>
</feature>
<comment type="subunit">
    <text evidence="9">The system is composed of three essential subunits: KdpA, KdpB and KdpC.</text>
</comment>
<dbReference type="GO" id="GO:0030955">
    <property type="term" value="F:potassium ion binding"/>
    <property type="evidence" value="ECO:0007669"/>
    <property type="project" value="UniProtKB-UniRule"/>
</dbReference>
<comment type="function">
    <text evidence="9">Part of the high-affinity ATP-driven potassium transport (or Kdp) system, which catalyzes the hydrolysis of ATP coupled with the electrogenic transport of potassium into the cytoplasm. This subunit binds the extracellular potassium ions and delivers the ions to the membrane domain of KdpB through an intramembrane tunnel.</text>
</comment>
<accession>A0A7Y8BQB6</accession>
<evidence type="ECO:0000256" key="8">
    <source>
        <dbReference type="ARBA" id="ARBA00023136"/>
    </source>
</evidence>
<dbReference type="AlphaFoldDB" id="A0A7Y8BQB6"/>
<dbReference type="HAMAP" id="MF_00275">
    <property type="entry name" value="KdpA"/>
    <property type="match status" value="1"/>
</dbReference>
<dbReference type="RefSeq" id="WP_177098726.1">
    <property type="nucleotide sequence ID" value="NZ_JACAQA010000002.1"/>
</dbReference>
<sequence>MSHLWLQIIITLIATLALSLVAGRYLARVVTDQKTVLDRALDPLDNLLYRLIGKQACSQAMNWKSYTLHMLATNLVMALLIYLVLIFQNVLPLNPQHFAGMEPMQAFNTAISFITNTNWQSYGGESTLSNFSQMAAITFPMFTSAATGFVVAIAFIRALLVTDGGANLGNFYRDLIRFITRVLLPVVLVLSLFLIWQGVPQTLDASLVTDTLQGSHQTLTLGPIAAQEAIENLGTNGGGFFNVNAAHPFQNPNALTNFVLILLMASLPAALVVMFGHMIKNHRQSAVIYSVMALMLVGFLLLCVIPEQAGTPLLSQLGIDPHASALQAGGNMEGKEVRFGIAESGLYAAYTTAFTTGSINSMHDSFTPLGGLSTLVQMMLQCVFGGKGVGFLNFLIYGLVGIFVAGLMVGRTPEFLGKKIEKREIILVSLAMLIHPLVILAPSAWSMVMPYGVAALGNAGVHGYSEVLYAFTSAAANNGSAFGGLNANTPWYNLAIACVIVIGRYPSIIFLMAVAGSLAAKPTLQPNIGTLRTDTPMFGIWWLATIAIVGALTFLPALVLGPIAEFFAMNKHLLF</sequence>
<gene>
    <name evidence="9 10" type="primary">kdpA</name>
    <name evidence="10" type="ORF">HX830_01320</name>
</gene>
<keyword evidence="4 9" id="KW-0812">Transmembrane</keyword>
<feature type="transmembrane region" description="Helical" evidence="9">
    <location>
        <begin position="286"/>
        <end position="305"/>
    </location>
</feature>
<feature type="transmembrane region" description="Helical" evidence="9">
    <location>
        <begin position="425"/>
        <end position="447"/>
    </location>
</feature>
<feature type="transmembrane region" description="Helical" evidence="9">
    <location>
        <begin position="6"/>
        <end position="27"/>
    </location>
</feature>
<dbReference type="NCBIfam" id="TIGR00680">
    <property type="entry name" value="kdpA"/>
    <property type="match status" value="1"/>
</dbReference>